<reference evidence="2 3" key="1">
    <citation type="journal article" date="2013" name="Genome Announc.">
        <title>Genome Sequences of 28 Bordetella pertussis U.S. Outbreak Strains Dating from 2010 to 2012.</title>
        <authorList>
            <person name="Harvill E.T."/>
            <person name="Goodfield L.L."/>
            <person name="Ivanov Y."/>
            <person name="Meyer J.A."/>
            <person name="Newth C."/>
            <person name="Cassiday P."/>
            <person name="Tondella M.L."/>
            <person name="Liao P."/>
            <person name="Zimmerman J."/>
            <person name="Meert K."/>
            <person name="Wessel D."/>
            <person name="Berger J."/>
            <person name="Dean J.M."/>
            <person name="Holubkov R."/>
            <person name="Burr J."/>
            <person name="Liu T."/>
            <person name="Brinkac L."/>
            <person name="Kim M."/>
            <person name="Losada L."/>
        </authorList>
    </citation>
    <scope>NUCLEOTIDE SEQUENCE [LARGE SCALE GENOMIC DNA]</scope>
    <source>
        <strain evidence="2 3">CHLA-26</strain>
    </source>
</reference>
<accession>A0AAI9J2X7</accession>
<dbReference type="RefSeq" id="WP_010931215.1">
    <property type="nucleotide sequence ID" value="NZ_AXSB02000016.1"/>
</dbReference>
<dbReference type="InterPro" id="IPR044855">
    <property type="entry name" value="CoA-Trfase_III_dom3_sf"/>
</dbReference>
<evidence type="ECO:0000313" key="3">
    <source>
        <dbReference type="Proteomes" id="UP000018679"/>
    </source>
</evidence>
<dbReference type="PANTHER" id="PTHR48228">
    <property type="entry name" value="SUCCINYL-COA--D-CITRAMALATE COA-TRANSFERASE"/>
    <property type="match status" value="1"/>
</dbReference>
<gene>
    <name evidence="2" type="ORF">L566_3353</name>
</gene>
<sequence length="396" mass="41948">MRRVGRSGRHGAADCGTFLGERDMGPLQGTRVVELAGIGPAPMACMLLADLGAEVVRIERAESVELGVVRPARYNLLMRNRCLVAADLKQPAMVEQALDLVARADVLVEGFRPGVAERLGLGPQACQARNPRLVYGRMTGWGQSGPLAQAAGHDLNYVALTGIIHAIGRAGQPPSIPLALTGDMAGGALYLALGVVAALLERSRSGLGQVIDAAIVDGAASLATVFYGLCAAGLWQDARGTNILDSGAPFYDVYECADGAWISVGPIEARFYAQLLEKLELRAQDVGARDDRAAWPRAKMAIASRFRTRTRDAWCALLEGSDVCFAPVLSFEEAPAHAHLKARGTFVEVDGVVQPAPAPRFGRTPPATPRPPSESPDSTLAAVLARWAAEDEARRG</sequence>
<dbReference type="Pfam" id="PF02515">
    <property type="entry name" value="CoA_transf_3"/>
    <property type="match status" value="1"/>
</dbReference>
<feature type="region of interest" description="Disordered" evidence="1">
    <location>
        <begin position="357"/>
        <end position="379"/>
    </location>
</feature>
<protein>
    <submittedName>
        <fullName evidence="2">CoA-transferase family III protein</fullName>
    </submittedName>
</protein>
<comment type="caution">
    <text evidence="2">The sequence shown here is derived from an EMBL/GenBank/DDBJ whole genome shotgun (WGS) entry which is preliminary data.</text>
</comment>
<dbReference type="GO" id="GO:0003824">
    <property type="term" value="F:catalytic activity"/>
    <property type="evidence" value="ECO:0007669"/>
    <property type="project" value="InterPro"/>
</dbReference>
<dbReference type="Proteomes" id="UP000018679">
    <property type="component" value="Unassembled WGS sequence"/>
</dbReference>
<dbReference type="InterPro" id="IPR050509">
    <property type="entry name" value="CoA-transferase_III"/>
</dbReference>
<evidence type="ECO:0000313" key="2">
    <source>
        <dbReference type="EMBL" id="ETH31683.1"/>
    </source>
</evidence>
<organism evidence="2 3">
    <name type="scientific">Bordetella pertussis CHLA-26</name>
    <dbReference type="NCBI Taxonomy" id="1331284"/>
    <lineage>
        <taxon>Bacteria</taxon>
        <taxon>Pseudomonadati</taxon>
        <taxon>Pseudomonadota</taxon>
        <taxon>Betaproteobacteria</taxon>
        <taxon>Burkholderiales</taxon>
        <taxon>Alcaligenaceae</taxon>
        <taxon>Bordetella</taxon>
    </lineage>
</organism>
<dbReference type="Gene3D" id="3.30.1540.10">
    <property type="entry name" value="formyl-coa transferase, domain 3"/>
    <property type="match status" value="1"/>
</dbReference>
<dbReference type="GeneID" id="69602866"/>
<dbReference type="SUPFAM" id="SSF89796">
    <property type="entry name" value="CoA-transferase family III (CaiB/BaiF)"/>
    <property type="match status" value="1"/>
</dbReference>
<proteinExistence type="predicted"/>
<dbReference type="InterPro" id="IPR023606">
    <property type="entry name" value="CoA-Trfase_III_dom_1_sf"/>
</dbReference>
<dbReference type="AlphaFoldDB" id="A0AAI9J2X7"/>
<evidence type="ECO:0000256" key="1">
    <source>
        <dbReference type="SAM" id="MobiDB-lite"/>
    </source>
</evidence>
<name>A0AAI9J2X7_BORPT</name>
<dbReference type="Gene3D" id="3.40.50.10540">
    <property type="entry name" value="Crotonobetainyl-coa:carnitine coa-transferase, domain 1"/>
    <property type="match status" value="1"/>
</dbReference>
<dbReference type="EMBL" id="AXSB02000016">
    <property type="protein sequence ID" value="ETH31683.1"/>
    <property type="molecule type" value="Genomic_DNA"/>
</dbReference>
<dbReference type="PANTHER" id="PTHR48228:SF5">
    <property type="entry name" value="ALPHA-METHYLACYL-COA RACEMASE"/>
    <property type="match status" value="1"/>
</dbReference>
<dbReference type="InterPro" id="IPR003673">
    <property type="entry name" value="CoA-Trfase_fam_III"/>
</dbReference>